<reference evidence="7" key="1">
    <citation type="submission" date="2023-01" db="EMBL/GenBank/DDBJ databases">
        <title>The genome sequence of Kordiimonadaceae bacterium 6D33.</title>
        <authorList>
            <person name="Liu Y."/>
        </authorList>
    </citation>
    <scope>NUCLEOTIDE SEQUENCE</scope>
    <source>
        <strain evidence="7">6D33</strain>
    </source>
</reference>
<dbReference type="InterPro" id="IPR032831">
    <property type="entry name" value="LptM_cons"/>
</dbReference>
<sequence>MIRTVTLVLAATLMLTACGKKGDLEPPTRSTQISQGR</sequence>
<keyword evidence="2" id="KW-0732">Signal</keyword>
<evidence type="ECO:0000313" key="8">
    <source>
        <dbReference type="Proteomes" id="UP001217500"/>
    </source>
</evidence>
<keyword evidence="8" id="KW-1185">Reference proteome</keyword>
<evidence type="ECO:0000256" key="1">
    <source>
        <dbReference type="ARBA" id="ARBA00004459"/>
    </source>
</evidence>
<dbReference type="RefSeq" id="WP_289504705.1">
    <property type="nucleotide sequence ID" value="NZ_CP116805.1"/>
</dbReference>
<name>A0AAE9XVU2_9PROT</name>
<keyword evidence="3" id="KW-0472">Membrane</keyword>
<evidence type="ECO:0000256" key="2">
    <source>
        <dbReference type="ARBA" id="ARBA00022729"/>
    </source>
</evidence>
<dbReference type="Proteomes" id="UP001217500">
    <property type="component" value="Chromosome"/>
</dbReference>
<evidence type="ECO:0000313" key="7">
    <source>
        <dbReference type="EMBL" id="WCL54963.1"/>
    </source>
</evidence>
<evidence type="ECO:0000256" key="6">
    <source>
        <dbReference type="ARBA" id="ARBA00023288"/>
    </source>
</evidence>
<keyword evidence="4" id="KW-0564">Palmitate</keyword>
<dbReference type="Pfam" id="PF13627">
    <property type="entry name" value="LptM_cons"/>
    <property type="match status" value="1"/>
</dbReference>
<evidence type="ECO:0000256" key="3">
    <source>
        <dbReference type="ARBA" id="ARBA00023136"/>
    </source>
</evidence>
<gene>
    <name evidence="7" type="ORF">PH603_04220</name>
</gene>
<dbReference type="GO" id="GO:0009279">
    <property type="term" value="C:cell outer membrane"/>
    <property type="evidence" value="ECO:0007669"/>
    <property type="project" value="UniProtKB-SubCell"/>
</dbReference>
<dbReference type="EMBL" id="CP116805">
    <property type="protein sequence ID" value="WCL54963.1"/>
    <property type="molecule type" value="Genomic_DNA"/>
</dbReference>
<organism evidence="7 8">
    <name type="scientific">Gimibacter soli</name>
    <dbReference type="NCBI Taxonomy" id="3024400"/>
    <lineage>
        <taxon>Bacteria</taxon>
        <taxon>Pseudomonadati</taxon>
        <taxon>Pseudomonadota</taxon>
        <taxon>Alphaproteobacteria</taxon>
        <taxon>Kordiimonadales</taxon>
        <taxon>Temperatibacteraceae</taxon>
        <taxon>Gimibacter</taxon>
    </lineage>
</organism>
<protein>
    <submittedName>
        <fullName evidence="7">Lipoprotein</fullName>
    </submittedName>
</protein>
<comment type="subcellular location">
    <subcellularLocation>
        <location evidence="1">Cell outer membrane</location>
        <topology evidence="1">Lipid-anchor</topology>
    </subcellularLocation>
</comment>
<dbReference type="PROSITE" id="PS51257">
    <property type="entry name" value="PROKAR_LIPOPROTEIN"/>
    <property type="match status" value="1"/>
</dbReference>
<evidence type="ECO:0000256" key="4">
    <source>
        <dbReference type="ARBA" id="ARBA00023139"/>
    </source>
</evidence>
<keyword evidence="6 7" id="KW-0449">Lipoprotein</keyword>
<keyword evidence="5" id="KW-0998">Cell outer membrane</keyword>
<evidence type="ECO:0000256" key="5">
    <source>
        <dbReference type="ARBA" id="ARBA00023237"/>
    </source>
</evidence>
<dbReference type="KEGG" id="gso:PH603_04220"/>
<dbReference type="NCBIfam" id="NF047847">
    <property type="entry name" value="SS_mature_LptM"/>
    <property type="match status" value="1"/>
</dbReference>
<accession>A0AAE9XVU2</accession>
<proteinExistence type="predicted"/>
<dbReference type="AlphaFoldDB" id="A0AAE9XVU2"/>